<protein>
    <submittedName>
        <fullName evidence="2">Uncharacterized protein</fullName>
    </submittedName>
</protein>
<dbReference type="Proteomes" id="UP000178235">
    <property type="component" value="Unassembled WGS sequence"/>
</dbReference>
<keyword evidence="1" id="KW-0812">Transmembrane</keyword>
<keyword evidence="1" id="KW-0472">Membrane</keyword>
<evidence type="ECO:0000256" key="1">
    <source>
        <dbReference type="SAM" id="Phobius"/>
    </source>
</evidence>
<accession>A0A1F6VDS9</accession>
<gene>
    <name evidence="2" type="ORF">A2738_03345</name>
</gene>
<sequence>MKIKIFKKEKKFNKESSGLHLDLYWRLVVLFMFAATLSAFFLGYYLFGQTNKEIILPADEGDTQVKTIKKERIEKSLQYFSLRKEKSNQILNSPAPVVDPSL</sequence>
<dbReference type="AlphaFoldDB" id="A0A1F6VDS9"/>
<evidence type="ECO:0000313" key="2">
    <source>
        <dbReference type="EMBL" id="OGI67807.1"/>
    </source>
</evidence>
<feature type="transmembrane region" description="Helical" evidence="1">
    <location>
        <begin position="21"/>
        <end position="47"/>
    </location>
</feature>
<keyword evidence="1" id="KW-1133">Transmembrane helix</keyword>
<organism evidence="2 3">
    <name type="scientific">Candidatus Nomurabacteria bacterium RIFCSPHIGHO2_01_FULL_42_15</name>
    <dbReference type="NCBI Taxonomy" id="1801742"/>
    <lineage>
        <taxon>Bacteria</taxon>
        <taxon>Candidatus Nomuraibacteriota</taxon>
    </lineage>
</organism>
<proteinExistence type="predicted"/>
<evidence type="ECO:0000313" key="3">
    <source>
        <dbReference type="Proteomes" id="UP000178235"/>
    </source>
</evidence>
<reference evidence="2 3" key="1">
    <citation type="journal article" date="2016" name="Nat. Commun.">
        <title>Thousands of microbial genomes shed light on interconnected biogeochemical processes in an aquifer system.</title>
        <authorList>
            <person name="Anantharaman K."/>
            <person name="Brown C.T."/>
            <person name="Hug L.A."/>
            <person name="Sharon I."/>
            <person name="Castelle C.J."/>
            <person name="Probst A.J."/>
            <person name="Thomas B.C."/>
            <person name="Singh A."/>
            <person name="Wilkins M.J."/>
            <person name="Karaoz U."/>
            <person name="Brodie E.L."/>
            <person name="Williams K.H."/>
            <person name="Hubbard S.S."/>
            <person name="Banfield J.F."/>
        </authorList>
    </citation>
    <scope>NUCLEOTIDE SEQUENCE [LARGE SCALE GENOMIC DNA]</scope>
</reference>
<name>A0A1F6VDS9_9BACT</name>
<comment type="caution">
    <text evidence="2">The sequence shown here is derived from an EMBL/GenBank/DDBJ whole genome shotgun (WGS) entry which is preliminary data.</text>
</comment>
<dbReference type="EMBL" id="MFTS01000009">
    <property type="protein sequence ID" value="OGI67807.1"/>
    <property type="molecule type" value="Genomic_DNA"/>
</dbReference>